<reference evidence="2" key="2">
    <citation type="submission" date="2020-09" db="EMBL/GenBank/DDBJ databases">
        <authorList>
            <person name="Sun Q."/>
            <person name="Kim S."/>
        </authorList>
    </citation>
    <scope>NUCLEOTIDE SEQUENCE</scope>
    <source>
        <strain evidence="2">KCTC 42249</strain>
    </source>
</reference>
<accession>A0A8J3DQY6</accession>
<dbReference type="Gene3D" id="3.40.50.2000">
    <property type="entry name" value="Glycogen Phosphorylase B"/>
    <property type="match status" value="2"/>
</dbReference>
<dbReference type="CDD" id="cd03784">
    <property type="entry name" value="GT1_Gtf-like"/>
    <property type="match status" value="1"/>
</dbReference>
<keyword evidence="1" id="KW-0732">Signal</keyword>
<dbReference type="InterPro" id="IPR050426">
    <property type="entry name" value="Glycosyltransferase_28"/>
</dbReference>
<reference evidence="2" key="1">
    <citation type="journal article" date="2014" name="Int. J. Syst. Evol. Microbiol.">
        <title>Complete genome sequence of Corynebacterium casei LMG S-19264T (=DSM 44701T), isolated from a smear-ripened cheese.</title>
        <authorList>
            <consortium name="US DOE Joint Genome Institute (JGI-PGF)"/>
            <person name="Walter F."/>
            <person name="Albersmeier A."/>
            <person name="Kalinowski J."/>
            <person name="Ruckert C."/>
        </authorList>
    </citation>
    <scope>NUCLEOTIDE SEQUENCE</scope>
    <source>
        <strain evidence="2">KCTC 42249</strain>
    </source>
</reference>
<dbReference type="Proteomes" id="UP000630142">
    <property type="component" value="Unassembled WGS sequence"/>
</dbReference>
<organism evidence="2 3">
    <name type="scientific">Tianweitania populi</name>
    <dbReference type="NCBI Taxonomy" id="1607949"/>
    <lineage>
        <taxon>Bacteria</taxon>
        <taxon>Pseudomonadati</taxon>
        <taxon>Pseudomonadota</taxon>
        <taxon>Alphaproteobacteria</taxon>
        <taxon>Hyphomicrobiales</taxon>
        <taxon>Phyllobacteriaceae</taxon>
        <taxon>Tianweitania</taxon>
    </lineage>
</organism>
<dbReference type="GO" id="GO:0017000">
    <property type="term" value="P:antibiotic biosynthetic process"/>
    <property type="evidence" value="ECO:0007669"/>
    <property type="project" value="UniProtKB-ARBA"/>
</dbReference>
<dbReference type="InterPro" id="IPR002213">
    <property type="entry name" value="UDP_glucos_trans"/>
</dbReference>
<dbReference type="PANTHER" id="PTHR48050">
    <property type="entry name" value="STEROL 3-BETA-GLUCOSYLTRANSFERASE"/>
    <property type="match status" value="1"/>
</dbReference>
<name>A0A8J3DQY6_9HYPH</name>
<feature type="signal peptide" evidence="1">
    <location>
        <begin position="1"/>
        <end position="18"/>
    </location>
</feature>
<sequence>MRIAFFSPGLSSHLQAMAALGAALAGRGHQCFYVGHPDLAAVLPESLELIALDPARCDWSPASVIRNTRRPSLPFGIRRTVSDMAAITRTLCMEAPALLRKHGIEAVVTDQMEAGGALVAEHLGLPFVSLAVAAPINREPMVPLPVLEWPYEDSEAAAKRNAVGERIADWLTARHDRTITECATQLGCAPKTRLIDCLSPLAQISQLTEGFDFPRKHRPAGFHYVGALRLSRPVSSIQPMPEIARDRPFVFASLGTLQGHRFNLFQRIARACRALDVQLMIAHCGGLTPAQAGRLDADWVVDRVDQKAALARADVVITHAGLNTVVDALTATVPMLCIPLAFDQPGMAARVRHAGVGEVVSKRATPKIIATALNILLTASADYKAAARPLAKGFASAGGAKRAALLIEHAFSKDASVQGASQAAA</sequence>
<dbReference type="GO" id="GO:0008194">
    <property type="term" value="F:UDP-glycosyltransferase activity"/>
    <property type="evidence" value="ECO:0007669"/>
    <property type="project" value="InterPro"/>
</dbReference>
<dbReference type="Pfam" id="PF00201">
    <property type="entry name" value="UDPGT"/>
    <property type="match status" value="1"/>
</dbReference>
<comment type="caution">
    <text evidence="2">The sequence shown here is derived from an EMBL/GenBank/DDBJ whole genome shotgun (WGS) entry which is preliminary data.</text>
</comment>
<proteinExistence type="predicted"/>
<dbReference type="PANTHER" id="PTHR48050:SF13">
    <property type="entry name" value="STEROL 3-BETA-GLUCOSYLTRANSFERASE UGT80A2"/>
    <property type="match status" value="1"/>
</dbReference>
<evidence type="ECO:0008006" key="4">
    <source>
        <dbReference type="Google" id="ProtNLM"/>
    </source>
</evidence>
<evidence type="ECO:0000313" key="2">
    <source>
        <dbReference type="EMBL" id="GHD16067.1"/>
    </source>
</evidence>
<gene>
    <name evidence="2" type="ORF">GCM10016234_23720</name>
</gene>
<evidence type="ECO:0000313" key="3">
    <source>
        <dbReference type="Proteomes" id="UP000630142"/>
    </source>
</evidence>
<dbReference type="SUPFAM" id="SSF53756">
    <property type="entry name" value="UDP-Glycosyltransferase/glycogen phosphorylase"/>
    <property type="match status" value="1"/>
</dbReference>
<dbReference type="EMBL" id="BMZQ01000002">
    <property type="protein sequence ID" value="GHD16067.1"/>
    <property type="molecule type" value="Genomic_DNA"/>
</dbReference>
<keyword evidence="3" id="KW-1185">Reference proteome</keyword>
<protein>
    <recommendedName>
        <fullName evidence="4">Glycosyltransferase</fullName>
    </recommendedName>
</protein>
<dbReference type="AlphaFoldDB" id="A0A8J3DQY6"/>
<feature type="chain" id="PRO_5035170965" description="Glycosyltransferase" evidence="1">
    <location>
        <begin position="19"/>
        <end position="425"/>
    </location>
</feature>
<evidence type="ECO:0000256" key="1">
    <source>
        <dbReference type="SAM" id="SignalP"/>
    </source>
</evidence>